<comment type="caution">
    <text evidence="6">The sequence shown here is derived from an EMBL/GenBank/DDBJ whole genome shotgun (WGS) entry which is preliminary data.</text>
</comment>
<feature type="region of interest" description="Disordered" evidence="4">
    <location>
        <begin position="436"/>
        <end position="716"/>
    </location>
</feature>
<feature type="region of interest" description="Disordered" evidence="4">
    <location>
        <begin position="787"/>
        <end position="879"/>
    </location>
</feature>
<feature type="region of interest" description="Disordered" evidence="4">
    <location>
        <begin position="259"/>
        <end position="424"/>
    </location>
</feature>
<feature type="region of interest" description="Disordered" evidence="4">
    <location>
        <begin position="33"/>
        <end position="85"/>
    </location>
</feature>
<feature type="domain" description="BRCT" evidence="5">
    <location>
        <begin position="1100"/>
        <end position="1221"/>
    </location>
</feature>
<feature type="compositionally biased region" description="Basic and acidic residues" evidence="4">
    <location>
        <begin position="309"/>
        <end position="332"/>
    </location>
</feature>
<feature type="compositionally biased region" description="Acidic residues" evidence="4">
    <location>
        <begin position="446"/>
        <end position="464"/>
    </location>
</feature>
<dbReference type="PANTHER" id="PTHR15321">
    <property type="entry name" value="TUMOR SUPPRESSOR P53-BINDING PROTEIN 1"/>
    <property type="match status" value="1"/>
</dbReference>
<feature type="compositionally biased region" description="Basic residues" evidence="4">
    <location>
        <begin position="739"/>
        <end position="758"/>
    </location>
</feature>
<dbReference type="Gene3D" id="3.40.50.10190">
    <property type="entry name" value="BRCT domain"/>
    <property type="match status" value="1"/>
</dbReference>
<feature type="compositionally biased region" description="Polar residues" evidence="4">
    <location>
        <begin position="1052"/>
        <end position="1062"/>
    </location>
</feature>
<dbReference type="SUPFAM" id="SSF52113">
    <property type="entry name" value="BRCT domain"/>
    <property type="match status" value="1"/>
</dbReference>
<evidence type="ECO:0000259" key="5">
    <source>
        <dbReference type="PROSITE" id="PS50172"/>
    </source>
</evidence>
<feature type="compositionally biased region" description="Low complexity" evidence="4">
    <location>
        <begin position="788"/>
        <end position="803"/>
    </location>
</feature>
<feature type="compositionally biased region" description="Low complexity" evidence="4">
    <location>
        <begin position="670"/>
        <end position="681"/>
    </location>
</feature>
<dbReference type="InterPro" id="IPR041297">
    <property type="entry name" value="Crb2_Tudor"/>
</dbReference>
<dbReference type="GO" id="GO:0000077">
    <property type="term" value="P:DNA damage checkpoint signaling"/>
    <property type="evidence" value="ECO:0007669"/>
    <property type="project" value="TreeGrafter"/>
</dbReference>
<dbReference type="EMBL" id="JAESVG020000004">
    <property type="protein sequence ID" value="KAG8628388.1"/>
    <property type="molecule type" value="Genomic_DNA"/>
</dbReference>
<dbReference type="GO" id="GO:0042393">
    <property type="term" value="F:histone binding"/>
    <property type="evidence" value="ECO:0007669"/>
    <property type="project" value="TreeGrafter"/>
</dbReference>
<keyword evidence="7" id="KW-1185">Reference proteome</keyword>
<gene>
    <name evidence="6" type="ORF">KVT40_004261</name>
</gene>
<feature type="region of interest" description="Disordered" evidence="4">
    <location>
        <begin position="1052"/>
        <end position="1081"/>
    </location>
</feature>
<dbReference type="SMART" id="SM00292">
    <property type="entry name" value="BRCT"/>
    <property type="match status" value="1"/>
</dbReference>
<dbReference type="OrthoDB" id="129353at2759"/>
<evidence type="ECO:0000256" key="1">
    <source>
        <dbReference type="ARBA" id="ARBA00004123"/>
    </source>
</evidence>
<dbReference type="CDD" id="cd17745">
    <property type="entry name" value="BRCT_p53bp1_rpt1"/>
    <property type="match status" value="1"/>
</dbReference>
<reference evidence="6" key="1">
    <citation type="submission" date="2021-07" db="EMBL/GenBank/DDBJ databases">
        <title>Elsinoe batatas strain:CRI-CJ2 Genome sequencing and assembly.</title>
        <authorList>
            <person name="Huang L."/>
        </authorList>
    </citation>
    <scope>NUCLEOTIDE SEQUENCE</scope>
    <source>
        <strain evidence="6">CRI-CJ2</strain>
    </source>
</reference>
<name>A0A8K0L9Y1_9PEZI</name>
<evidence type="ECO:0000256" key="2">
    <source>
        <dbReference type="ARBA" id="ARBA00022763"/>
    </source>
</evidence>
<evidence type="ECO:0000313" key="6">
    <source>
        <dbReference type="EMBL" id="KAG8628388.1"/>
    </source>
</evidence>
<feature type="compositionally biased region" description="Polar residues" evidence="4">
    <location>
        <begin position="493"/>
        <end position="521"/>
    </location>
</feature>
<feature type="compositionally biased region" description="Polar residues" evidence="4">
    <location>
        <begin position="220"/>
        <end position="236"/>
    </location>
</feature>
<dbReference type="InterPro" id="IPR047249">
    <property type="entry name" value="BRCT_p53bp1-like_rpt1"/>
</dbReference>
<feature type="compositionally biased region" description="Basic and acidic residues" evidence="4">
    <location>
        <begin position="840"/>
        <end position="854"/>
    </location>
</feature>
<feature type="region of interest" description="Disordered" evidence="4">
    <location>
        <begin position="1353"/>
        <end position="1375"/>
    </location>
</feature>
<dbReference type="PANTHER" id="PTHR15321:SF3">
    <property type="entry name" value="TP53-BINDING PROTEIN 1"/>
    <property type="match status" value="1"/>
</dbReference>
<feature type="compositionally biased region" description="Acidic residues" evidence="4">
    <location>
        <begin position="411"/>
        <end position="424"/>
    </location>
</feature>
<feature type="compositionally biased region" description="Polar residues" evidence="4">
    <location>
        <begin position="642"/>
        <end position="662"/>
    </location>
</feature>
<evidence type="ECO:0000256" key="3">
    <source>
        <dbReference type="ARBA" id="ARBA00023242"/>
    </source>
</evidence>
<feature type="compositionally biased region" description="Polar residues" evidence="4">
    <location>
        <begin position="281"/>
        <end position="303"/>
    </location>
</feature>
<evidence type="ECO:0000256" key="4">
    <source>
        <dbReference type="SAM" id="MobiDB-lite"/>
    </source>
</evidence>
<dbReference type="Gene3D" id="2.30.30.140">
    <property type="match status" value="1"/>
</dbReference>
<feature type="compositionally biased region" description="Polar residues" evidence="4">
    <location>
        <begin position="476"/>
        <end position="485"/>
    </location>
</feature>
<sequence length="1406" mass="152201">MASAVDDSLESQHFRNLEKVLLDKSHSFYNSNGHKHHITDYQHTSPRRRFPKPTTAPHDPRPPPIATRSAPDMGGMMTESSPQHHAGLTRAVTFHVLEAEDGDTQPMPSQVYRDYQKSFHRPSTSQGNRHRTSMNEDDDEDMEEQVTQIDNTPGKLGMVDFGGAWSQTQGNSIPAVDVHSVHESIEDDASPGIPSSLQRDTYLKTPGLAGHKRNRKGETITPTTASKTPGSALSNIFGNRTAQPLMTATQMFDNTQAMTSPAGDLARSDPVESRPSPNFLLANTVSPSIHTLSSPTKASNARSVNGPREIYKPMEESQERRDAKLRLQRDSTHPPSSSKVIFDDDTQSTSPGNVATSARSTRFRDAMQTPARRAKSKFARSLSEVLPRTRMMAAPESRNSELDRRQPVVIADDDEESEEDEDSVYDYDEFGGDIVQSQRKSQSQDQVEDDDDEVMVSDREEDMEVAGSPEPEASKTAVQFSSKGQLNHLPRVDSSQDASSTNPAYAVVANSQPGNINSSINRPPRIIDPSSIASYVPGSQLPIASSQWRPILEGPVEDSKMSSLPRPPESSEPQDPVEETSGNMPSSPPIPVPLDDPDDVPTGGDEISEVADKQAEERDDAENTPSLTEAGEDKKQLVEPNATKSTSKQATGKNESNKTSIFDTAATHISASQPRSSAQSSQRRRLVSESPRKVGNVRRMADIANDPSPPDSLGEVDISIGMDLMNEDDQHFLQMTKSPAKRRNQKVYGKKNAVRKTAKAPVAPSIQEVEETIMAVESAGVAENAEQAPAALSTAQETAAASQVEYSSPVMPAPKRRKTRKAMIRDPAAGEDAGNIGDSTESRHTGVETAKSADEPDVPAVRAQKETETTSPDAPLDEPADVNAPATAAVDDVADGAAISNPNGGRDRVLAFFKGSYNAFYPATFISVVGAGDKAMYKVRFDEGTEATLERHQVAAFDLQLDDAIKLDIDGKRQHTYVVCGFEAPTEQTQQELLVDVNSHAYAQLKIKSTTSGRKSLPTPAATADEVLTVPTMSIKVTPTMWPKFNTRTFTPPATASDSRLSTPGPVISTPATPSSRSRRLTMNSGHIPIGLPTPISYPVTSSVFSNMAFAISYTSSSASDAARDHTINQLTSSGGLILHSGLHELFDITLTTSSDQPSEPALRLKPRYAHLKFVALIADAHSRTQKYIQSLSLSIPTLHHRWISDSLLAGQPLDWGRYLLPAGESSFLGTVRSRTLVPYPPANASLAQQLQRRDRLLNGGGVLLLADDDKGKGKKKADRREVYAFLSLALGAERVRLVESIEEARGCITSPGTEAGEGGVGQWKWVHTSPERVESVAALMAGQKGRLEEVKARGATAKKRKRGSGVRGEEEGGEGRMSVLLESGMRVVGDEFVIQSLILGGLVEG</sequence>
<feature type="region of interest" description="Disordered" evidence="4">
    <location>
        <begin position="735"/>
        <end position="762"/>
    </location>
</feature>
<dbReference type="GO" id="GO:0045944">
    <property type="term" value="P:positive regulation of transcription by RNA polymerase II"/>
    <property type="evidence" value="ECO:0007669"/>
    <property type="project" value="TreeGrafter"/>
</dbReference>
<dbReference type="InterPro" id="IPR047252">
    <property type="entry name" value="TP53BP1-like"/>
</dbReference>
<keyword evidence="2" id="KW-0227">DNA damage</keyword>
<proteinExistence type="predicted"/>
<evidence type="ECO:0000313" key="7">
    <source>
        <dbReference type="Proteomes" id="UP000809789"/>
    </source>
</evidence>
<comment type="subcellular location">
    <subcellularLocation>
        <location evidence="1">Nucleus</location>
    </subcellularLocation>
</comment>
<dbReference type="GO" id="GO:0005634">
    <property type="term" value="C:nucleus"/>
    <property type="evidence" value="ECO:0007669"/>
    <property type="project" value="UniProtKB-SubCell"/>
</dbReference>
<dbReference type="InterPro" id="IPR036420">
    <property type="entry name" value="BRCT_dom_sf"/>
</dbReference>
<organism evidence="6 7">
    <name type="scientific">Elsinoe batatas</name>
    <dbReference type="NCBI Taxonomy" id="2601811"/>
    <lineage>
        <taxon>Eukaryota</taxon>
        <taxon>Fungi</taxon>
        <taxon>Dikarya</taxon>
        <taxon>Ascomycota</taxon>
        <taxon>Pezizomycotina</taxon>
        <taxon>Dothideomycetes</taxon>
        <taxon>Dothideomycetidae</taxon>
        <taxon>Myriangiales</taxon>
        <taxon>Elsinoaceae</taxon>
        <taxon>Elsinoe</taxon>
    </lineage>
</organism>
<accession>A0A8K0L9Y1</accession>
<keyword evidence="3" id="KW-0539">Nucleus</keyword>
<feature type="region of interest" description="Disordered" evidence="4">
    <location>
        <begin position="118"/>
        <end position="141"/>
    </location>
</feature>
<dbReference type="Proteomes" id="UP000809789">
    <property type="component" value="Unassembled WGS sequence"/>
</dbReference>
<protein>
    <recommendedName>
        <fullName evidence="5">BRCT domain-containing protein</fullName>
    </recommendedName>
</protein>
<dbReference type="PROSITE" id="PS50172">
    <property type="entry name" value="BRCT"/>
    <property type="match status" value="1"/>
</dbReference>
<dbReference type="InterPro" id="IPR001357">
    <property type="entry name" value="BRCT_dom"/>
</dbReference>
<dbReference type="Pfam" id="PF18115">
    <property type="entry name" value="Tudor_3"/>
    <property type="match status" value="1"/>
</dbReference>
<feature type="compositionally biased region" description="Polar residues" evidence="4">
    <location>
        <begin position="347"/>
        <end position="360"/>
    </location>
</feature>
<feature type="region of interest" description="Disordered" evidence="4">
    <location>
        <begin position="205"/>
        <end position="236"/>
    </location>
</feature>